<proteinExistence type="predicted"/>
<comment type="caution">
    <text evidence="2">The sequence shown here is derived from an EMBL/GenBank/DDBJ whole genome shotgun (WGS) entry which is preliminary data.</text>
</comment>
<dbReference type="EMBL" id="WKFB01000297">
    <property type="protein sequence ID" value="KAF6727845.1"/>
    <property type="molecule type" value="Genomic_DNA"/>
</dbReference>
<feature type="compositionally biased region" description="Pro residues" evidence="1">
    <location>
        <begin position="1"/>
        <end position="11"/>
    </location>
</feature>
<organism evidence="2 3">
    <name type="scientific">Oryzias melastigma</name>
    <name type="common">Marine medaka</name>
    <dbReference type="NCBI Taxonomy" id="30732"/>
    <lineage>
        <taxon>Eukaryota</taxon>
        <taxon>Metazoa</taxon>
        <taxon>Chordata</taxon>
        <taxon>Craniata</taxon>
        <taxon>Vertebrata</taxon>
        <taxon>Euteleostomi</taxon>
        <taxon>Actinopterygii</taxon>
        <taxon>Neopterygii</taxon>
        <taxon>Teleostei</taxon>
        <taxon>Neoteleostei</taxon>
        <taxon>Acanthomorphata</taxon>
        <taxon>Ovalentaria</taxon>
        <taxon>Atherinomorphae</taxon>
        <taxon>Beloniformes</taxon>
        <taxon>Adrianichthyidae</taxon>
        <taxon>Oryziinae</taxon>
        <taxon>Oryzias</taxon>
    </lineage>
</organism>
<dbReference type="AlphaFoldDB" id="A0A834CJ71"/>
<protein>
    <submittedName>
        <fullName evidence="2">Uncharacterized protein</fullName>
    </submittedName>
</protein>
<dbReference type="Proteomes" id="UP000646548">
    <property type="component" value="Unassembled WGS sequence"/>
</dbReference>
<sequence>MPALPQLPPNPSACQEDKGGYHGNRTSLQTSTFIFLFPPPHHRQTPPPTTTFQLRNKHMHAHMQPWGGGGGAMHSGSQRNLSEFFLNTKNVSLFVFLQYCLWTAS</sequence>
<accession>A0A834CJ71</accession>
<feature type="region of interest" description="Disordered" evidence="1">
    <location>
        <begin position="1"/>
        <end position="26"/>
    </location>
</feature>
<reference evidence="2" key="1">
    <citation type="journal article" name="BMC Genomics">
        <title>Long-read sequencing and de novo genome assembly of marine medaka (Oryzias melastigma).</title>
        <authorList>
            <person name="Liang P."/>
            <person name="Saqib H.S.A."/>
            <person name="Ni X."/>
            <person name="Shen Y."/>
        </authorList>
    </citation>
    <scope>NUCLEOTIDE SEQUENCE</scope>
    <source>
        <strain evidence="2">Bigg-433</strain>
    </source>
</reference>
<evidence type="ECO:0000313" key="2">
    <source>
        <dbReference type="EMBL" id="KAF6727845.1"/>
    </source>
</evidence>
<evidence type="ECO:0000313" key="3">
    <source>
        <dbReference type="Proteomes" id="UP000646548"/>
    </source>
</evidence>
<name>A0A834CJ71_ORYME</name>
<gene>
    <name evidence="2" type="ORF">FQA47_023299</name>
</gene>
<evidence type="ECO:0000256" key="1">
    <source>
        <dbReference type="SAM" id="MobiDB-lite"/>
    </source>
</evidence>